<dbReference type="EMBL" id="DSBX01000001">
    <property type="protein sequence ID" value="HDQ98662.1"/>
    <property type="molecule type" value="Genomic_DNA"/>
</dbReference>
<dbReference type="SUPFAM" id="SSF69786">
    <property type="entry name" value="YggU-like"/>
    <property type="match status" value="1"/>
</dbReference>
<dbReference type="InterPro" id="IPR036591">
    <property type="entry name" value="YggU-like_sf"/>
</dbReference>
<comment type="caution">
    <text evidence="2">The sequence shown here is derived from an EMBL/GenBank/DDBJ whole genome shotgun (WGS) entry which is preliminary data.</text>
</comment>
<dbReference type="NCBIfam" id="TIGR00251">
    <property type="entry name" value="DUF167 family protein"/>
    <property type="match status" value="1"/>
</dbReference>
<name>A0A7V0XE23_UNCW3</name>
<protein>
    <submittedName>
        <fullName evidence="2">DUF167 domain-containing protein</fullName>
    </submittedName>
</protein>
<comment type="similarity">
    <text evidence="1">Belongs to the UPF0235 family.</text>
</comment>
<proteinExistence type="inferred from homology"/>
<dbReference type="AlphaFoldDB" id="A0A7V0XE23"/>
<sequence>MRIRVTVRPGSRTEGIEERPGGPLLVKVRAPARDGLANEAVIIAVARHYRVPKSRVRLVRGHTGRDKVLDLPD</sequence>
<dbReference type="Pfam" id="PF02594">
    <property type="entry name" value="DUF167"/>
    <property type="match status" value="1"/>
</dbReference>
<dbReference type="SMART" id="SM01152">
    <property type="entry name" value="DUF167"/>
    <property type="match status" value="1"/>
</dbReference>
<accession>A0A7V0XE23</accession>
<evidence type="ECO:0000313" key="2">
    <source>
        <dbReference type="EMBL" id="HDQ98662.1"/>
    </source>
</evidence>
<organism evidence="2">
    <name type="scientific">candidate division WOR-3 bacterium</name>
    <dbReference type="NCBI Taxonomy" id="2052148"/>
    <lineage>
        <taxon>Bacteria</taxon>
        <taxon>Bacteria division WOR-3</taxon>
    </lineage>
</organism>
<dbReference type="InterPro" id="IPR003746">
    <property type="entry name" value="DUF167"/>
</dbReference>
<reference evidence="2" key="1">
    <citation type="journal article" date="2020" name="mSystems">
        <title>Genome- and Community-Level Interaction Insights into Carbon Utilization and Element Cycling Functions of Hydrothermarchaeota in Hydrothermal Sediment.</title>
        <authorList>
            <person name="Zhou Z."/>
            <person name="Liu Y."/>
            <person name="Xu W."/>
            <person name="Pan J."/>
            <person name="Luo Z.H."/>
            <person name="Li M."/>
        </authorList>
    </citation>
    <scope>NUCLEOTIDE SEQUENCE [LARGE SCALE GENOMIC DNA]</scope>
    <source>
        <strain evidence="2">SpSt-1182</strain>
    </source>
</reference>
<dbReference type="Proteomes" id="UP000885672">
    <property type="component" value="Unassembled WGS sequence"/>
</dbReference>
<dbReference type="Gene3D" id="3.30.1200.10">
    <property type="entry name" value="YggU-like"/>
    <property type="match status" value="1"/>
</dbReference>
<evidence type="ECO:0000256" key="1">
    <source>
        <dbReference type="ARBA" id="ARBA00010364"/>
    </source>
</evidence>
<gene>
    <name evidence="2" type="ORF">ENN51_00020</name>
</gene>